<proteinExistence type="predicted"/>
<keyword evidence="3" id="KW-1185">Reference proteome</keyword>
<dbReference type="EMBL" id="MF042360">
    <property type="protein sequence ID" value="ARV76871.1"/>
    <property type="molecule type" value="Genomic_DNA"/>
</dbReference>
<sequence>MRILELIQNKETLKERYYYEERFNMVRDGKGRDSNRFDRCAQPDRKLSAESGNRELTAMKPRM</sequence>
<accession>A0A1Y0STQ2</accession>
<gene>
    <name evidence="2" type="ORF">PHABIO_240</name>
</gene>
<dbReference type="Proteomes" id="UP000225448">
    <property type="component" value="Segment"/>
</dbReference>
<organism evidence="2 3">
    <name type="scientific">Pseudomonas phage Phabio</name>
    <dbReference type="NCBI Taxonomy" id="2006668"/>
    <lineage>
        <taxon>Viruses</taxon>
        <taxon>Duplodnaviria</taxon>
        <taxon>Heunggongvirae</taxon>
        <taxon>Uroviricota</taxon>
        <taxon>Caudoviricetes</taxon>
        <taxon>Chimalliviridae</taxon>
        <taxon>Phabiovirus</taxon>
        <taxon>Phabiovirus phabio</taxon>
    </lineage>
</organism>
<feature type="compositionally biased region" description="Basic and acidic residues" evidence="1">
    <location>
        <begin position="30"/>
        <end position="48"/>
    </location>
</feature>
<evidence type="ECO:0000313" key="3">
    <source>
        <dbReference type="Proteomes" id="UP000225448"/>
    </source>
</evidence>
<evidence type="ECO:0000313" key="2">
    <source>
        <dbReference type="EMBL" id="ARV76871.1"/>
    </source>
</evidence>
<reference evidence="2 3" key="1">
    <citation type="submission" date="2017-05" db="EMBL/GenBank/DDBJ databases">
        <authorList>
            <person name="Song R."/>
            <person name="Chenine A.L."/>
            <person name="Ruprecht R.M."/>
        </authorList>
    </citation>
    <scope>NUCLEOTIDE SEQUENCE [LARGE SCALE GENOMIC DNA]</scope>
</reference>
<name>A0A1Y0STQ2_9CAUD</name>
<evidence type="ECO:0000256" key="1">
    <source>
        <dbReference type="SAM" id="MobiDB-lite"/>
    </source>
</evidence>
<protein>
    <submittedName>
        <fullName evidence="2">Uncharacterized protein</fullName>
    </submittedName>
</protein>
<feature type="region of interest" description="Disordered" evidence="1">
    <location>
        <begin position="30"/>
        <end position="63"/>
    </location>
</feature>